<feature type="transmembrane region" description="Helical" evidence="2">
    <location>
        <begin position="48"/>
        <end position="72"/>
    </location>
</feature>
<comment type="similarity">
    <text evidence="1">Belongs to the bacterial sugar transferase family.</text>
</comment>
<organism evidence="4">
    <name type="scientific">Flexilinea flocculi</name>
    <dbReference type="NCBI Taxonomy" id="1678840"/>
    <lineage>
        <taxon>Bacteria</taxon>
        <taxon>Bacillati</taxon>
        <taxon>Chloroflexota</taxon>
        <taxon>Anaerolineae</taxon>
        <taxon>Anaerolineales</taxon>
        <taxon>Anaerolineaceae</taxon>
        <taxon>Flexilinea</taxon>
    </lineage>
</organism>
<feature type="domain" description="Bacterial sugar transferase" evidence="3">
    <location>
        <begin position="42"/>
        <end position="216"/>
    </location>
</feature>
<keyword evidence="4" id="KW-0808">Transferase</keyword>
<evidence type="ECO:0000313" key="4">
    <source>
        <dbReference type="EMBL" id="GAP41588.1"/>
    </source>
</evidence>
<dbReference type="Proteomes" id="UP000053370">
    <property type="component" value="Unassembled WGS sequence"/>
</dbReference>
<evidence type="ECO:0000256" key="2">
    <source>
        <dbReference type="SAM" id="Phobius"/>
    </source>
</evidence>
<sequence length="235" mass="27470">MNQSTFLHRAKNPAQRSEKCNESEKILRDQGITKFCDYLFWKKWIDRILAFLLLILLSPVFLIIAISVLISVGRPIIFHQERIGFQGKVFTIYKFNKMKSNFNENKPSLSEEQRMTKLGKFLRNSSLDELPQLWNIFRGEMSFVGPRPILSSDIIFLNEEQKKRHTVRPGLTGLAQINGRNSLLWEDKFNFDLDYIHRLSLGIDLIICLKTILCVIQHKNVNNDINRIHLINLAE</sequence>
<dbReference type="PANTHER" id="PTHR30576:SF8">
    <property type="entry name" value="UNDECAPRENYL-PHOSPHATE GALACTOSE PHOSPHOTRANSFERASE"/>
    <property type="match status" value="1"/>
</dbReference>
<dbReference type="EMBL" id="DF968181">
    <property type="protein sequence ID" value="GAP41588.1"/>
    <property type="molecule type" value="Genomic_DNA"/>
</dbReference>
<proteinExistence type="inferred from homology"/>
<dbReference type="RefSeq" id="WP_201777287.1">
    <property type="nucleotide sequence ID" value="NZ_DF968181.1"/>
</dbReference>
<dbReference type="InterPro" id="IPR003362">
    <property type="entry name" value="Bact_transf"/>
</dbReference>
<keyword evidence="2" id="KW-0812">Transmembrane</keyword>
<dbReference type="AlphaFoldDB" id="A0A0S7BWK6"/>
<protein>
    <submittedName>
        <fullName evidence="4">Sugar transferase</fullName>
    </submittedName>
</protein>
<keyword evidence="2" id="KW-1133">Transmembrane helix</keyword>
<keyword evidence="2" id="KW-0472">Membrane</keyword>
<accession>A0A0S7BWK6</accession>
<keyword evidence="5" id="KW-1185">Reference proteome</keyword>
<dbReference type="STRING" id="1678840.ATC1_131580"/>
<dbReference type="PANTHER" id="PTHR30576">
    <property type="entry name" value="COLANIC BIOSYNTHESIS UDP-GLUCOSE LIPID CARRIER TRANSFERASE"/>
    <property type="match status" value="1"/>
</dbReference>
<dbReference type="GO" id="GO:0016780">
    <property type="term" value="F:phosphotransferase activity, for other substituted phosphate groups"/>
    <property type="evidence" value="ECO:0007669"/>
    <property type="project" value="TreeGrafter"/>
</dbReference>
<evidence type="ECO:0000313" key="5">
    <source>
        <dbReference type="Proteomes" id="UP000053370"/>
    </source>
</evidence>
<dbReference type="Pfam" id="PF02397">
    <property type="entry name" value="Bac_transf"/>
    <property type="match status" value="1"/>
</dbReference>
<gene>
    <name evidence="4" type="ORF">ATC1_131580</name>
</gene>
<evidence type="ECO:0000259" key="3">
    <source>
        <dbReference type="Pfam" id="PF02397"/>
    </source>
</evidence>
<reference evidence="4" key="1">
    <citation type="journal article" date="2015" name="Genome Announc.">
        <title>Draft Genome Sequence of Anaerolineae Strain TC1, a Novel Isolate from a Methanogenic Wastewater Treatment System.</title>
        <authorList>
            <person name="Matsuura N."/>
            <person name="Tourlousse D.M."/>
            <person name="Sun L."/>
            <person name="Toyonaga M."/>
            <person name="Kuroda K."/>
            <person name="Ohashi A."/>
            <person name="Cruz R."/>
            <person name="Yamaguchi T."/>
            <person name="Sekiguchi Y."/>
        </authorList>
    </citation>
    <scope>NUCLEOTIDE SEQUENCE [LARGE SCALE GENOMIC DNA]</scope>
    <source>
        <strain evidence="4">TC1</strain>
    </source>
</reference>
<name>A0A0S7BWK6_9CHLR</name>
<evidence type="ECO:0000256" key="1">
    <source>
        <dbReference type="ARBA" id="ARBA00006464"/>
    </source>
</evidence>